<evidence type="ECO:0000313" key="2">
    <source>
        <dbReference type="Proteomes" id="UP000199167"/>
    </source>
</evidence>
<dbReference type="Proteomes" id="UP000199167">
    <property type="component" value="Unassembled WGS sequence"/>
</dbReference>
<sequence length="83" mass="9032">MPVVLILLALIGAYFIWRASKPSSVSGSGPQSRIMHRGQCKWLPTGNDTVSLAEYYCKTCKVTAYAQGGTPPKECKKNLRGSL</sequence>
<dbReference type="AlphaFoldDB" id="A0A1I0PBT8"/>
<dbReference type="EMBL" id="FOIZ01000001">
    <property type="protein sequence ID" value="SEW11876.1"/>
    <property type="molecule type" value="Genomic_DNA"/>
</dbReference>
<accession>A0A1I0PBT8</accession>
<proteinExistence type="predicted"/>
<keyword evidence="2" id="KW-1185">Reference proteome</keyword>
<organism evidence="1 2">
    <name type="scientific">Cognatiyoonia koreensis</name>
    <dbReference type="NCBI Taxonomy" id="364200"/>
    <lineage>
        <taxon>Bacteria</taxon>
        <taxon>Pseudomonadati</taxon>
        <taxon>Pseudomonadota</taxon>
        <taxon>Alphaproteobacteria</taxon>
        <taxon>Rhodobacterales</taxon>
        <taxon>Paracoccaceae</taxon>
        <taxon>Cognatiyoonia</taxon>
    </lineage>
</organism>
<protein>
    <submittedName>
        <fullName evidence="1">Uncharacterized protein</fullName>
    </submittedName>
</protein>
<evidence type="ECO:0000313" key="1">
    <source>
        <dbReference type="EMBL" id="SEW11876.1"/>
    </source>
</evidence>
<dbReference type="STRING" id="364200.SAMN04488515_1144"/>
<gene>
    <name evidence="1" type="ORF">SAMN04488515_1144</name>
</gene>
<reference evidence="1 2" key="1">
    <citation type="submission" date="2016-10" db="EMBL/GenBank/DDBJ databases">
        <authorList>
            <person name="de Groot N.N."/>
        </authorList>
    </citation>
    <scope>NUCLEOTIDE SEQUENCE [LARGE SCALE GENOMIC DNA]</scope>
    <source>
        <strain evidence="1 2">DSM 17925</strain>
    </source>
</reference>
<name>A0A1I0PBT8_9RHOB</name>